<organism evidence="1 2">
    <name type="scientific">Leekyejoonella antrihumi</name>
    <dbReference type="NCBI Taxonomy" id="1660198"/>
    <lineage>
        <taxon>Bacteria</taxon>
        <taxon>Bacillati</taxon>
        <taxon>Actinomycetota</taxon>
        <taxon>Actinomycetes</taxon>
        <taxon>Micrococcales</taxon>
        <taxon>Dermacoccaceae</taxon>
        <taxon>Leekyejoonella</taxon>
    </lineage>
</organism>
<keyword evidence="2" id="KW-1185">Reference proteome</keyword>
<reference evidence="1 2" key="2">
    <citation type="submission" date="2019-08" db="EMBL/GenBank/DDBJ databases">
        <title>Jejuicoccus antrihumi gen. nov., sp. nov., a new member of the family Dermacoccaceae isolated from a cave.</title>
        <authorList>
            <person name="Schumann P."/>
            <person name="Kim I.S."/>
        </authorList>
    </citation>
    <scope>NUCLEOTIDE SEQUENCE [LARGE SCALE GENOMIC DNA]</scope>
    <source>
        <strain evidence="1 2">C5-26</strain>
    </source>
</reference>
<name>A0A563E6N4_9MICO</name>
<gene>
    <name evidence="1" type="ORF">FGL98_04415</name>
</gene>
<proteinExistence type="predicted"/>
<dbReference type="EMBL" id="VCQV01000004">
    <property type="protein sequence ID" value="TWP37959.1"/>
    <property type="molecule type" value="Genomic_DNA"/>
</dbReference>
<evidence type="ECO:0000313" key="2">
    <source>
        <dbReference type="Proteomes" id="UP000320244"/>
    </source>
</evidence>
<dbReference type="AlphaFoldDB" id="A0A563E6N4"/>
<comment type="caution">
    <text evidence="1">The sequence shown here is derived from an EMBL/GenBank/DDBJ whole genome shotgun (WGS) entry which is preliminary data.</text>
</comment>
<dbReference type="Proteomes" id="UP000320244">
    <property type="component" value="Unassembled WGS sequence"/>
</dbReference>
<evidence type="ECO:0000313" key="1">
    <source>
        <dbReference type="EMBL" id="TWP37959.1"/>
    </source>
</evidence>
<reference evidence="1 2" key="1">
    <citation type="submission" date="2019-05" db="EMBL/GenBank/DDBJ databases">
        <authorList>
            <person name="Lee S.D."/>
        </authorList>
    </citation>
    <scope>NUCLEOTIDE SEQUENCE [LARGE SCALE GENOMIC DNA]</scope>
    <source>
        <strain evidence="1 2">C5-26</strain>
    </source>
</reference>
<protein>
    <submittedName>
        <fullName evidence="1">ISKra4 family transposase</fullName>
    </submittedName>
</protein>
<sequence>MTVLADRVAQLAAAEARALVHTAAGLLQRDAESGEAGVLEAIERAAQTCAARIGLAAVAGVIDFAGSDTPARADCPDAGHAGRLVARRTKTVRTLLGSVDVTRGYYHCGTCRAGFAPLDTRLGITGTSLSPGLARAAALAGAEMPYAKSVEFIGTVTGLHLASTSTLARTTRAQGARARALINAEQAAATATSRPVPAADDSGGMGLCYLVMDGTGAPMLPRECAGRAGKDGGRPGTREVKIGCLFTQSGRDPATGDPVQDPGSVSYISTFAPAPEFAGQVRAEYLRRGFDQIRQPVVLGDGAHWIWNIANQQFPHATQVVDYFHAREHLADLTKLLTPVLRDPASFEQHLVDALDLGHTEQFATAVDRLDLPARAPDLARPATREVRYFTGNHHRMQYADFTANGYYIGSGPVESACNTIVKQRAKRAGTHWTMTGLDPVLALRTLHQSHREDILWHTPHT</sequence>
<accession>A0A563E6N4</accession>
<dbReference type="OrthoDB" id="4380688at2"/>
<dbReference type="NCBIfam" id="NF033572">
    <property type="entry name" value="transpos_ISKra4"/>
    <property type="match status" value="1"/>
</dbReference>